<dbReference type="InterPro" id="IPR040141">
    <property type="entry name" value="ZPR1"/>
</dbReference>
<dbReference type="HOGENOM" id="CLU_107446_0_0_2"/>
<dbReference type="InParanoid" id="I0A037"/>
<evidence type="ECO:0000256" key="3">
    <source>
        <dbReference type="ARBA" id="ARBA00022771"/>
    </source>
</evidence>
<proteinExistence type="inferred from homology"/>
<evidence type="ECO:0000256" key="4">
    <source>
        <dbReference type="ARBA" id="ARBA00022833"/>
    </source>
</evidence>
<keyword evidence="7" id="KW-1185">Reference proteome</keyword>
<dbReference type="AlphaFoldDB" id="I0A037"/>
<dbReference type="Pfam" id="PF22794">
    <property type="entry name" value="jr-ZPR1"/>
    <property type="match status" value="1"/>
</dbReference>
<dbReference type="GO" id="GO:0008270">
    <property type="term" value="F:zinc ion binding"/>
    <property type="evidence" value="ECO:0007669"/>
    <property type="project" value="UniProtKB-KW"/>
</dbReference>
<dbReference type="InterPro" id="IPR042451">
    <property type="entry name" value="ZPR1_A/B_dom"/>
</dbReference>
<dbReference type="EMBL" id="CP003423">
    <property type="protein sequence ID" value="AFH42344.1"/>
    <property type="molecule type" value="Genomic_DNA"/>
</dbReference>
<organism evidence="6 7">
    <name type="scientific">Fervidicoccus fontis (strain DSM 19380 / JCM 18336 / VKM B-2539 / Kam940)</name>
    <dbReference type="NCBI Taxonomy" id="1163730"/>
    <lineage>
        <taxon>Archaea</taxon>
        <taxon>Thermoproteota</taxon>
        <taxon>Thermoprotei</taxon>
        <taxon>Fervidicoccales</taxon>
        <taxon>Fervidicoccaceae</taxon>
        <taxon>Fervidicoccus</taxon>
    </lineage>
</organism>
<evidence type="ECO:0000259" key="5">
    <source>
        <dbReference type="SMART" id="SM00709"/>
    </source>
</evidence>
<keyword evidence="2" id="KW-0479">Metal-binding</keyword>
<dbReference type="Proteomes" id="UP000007391">
    <property type="component" value="Chromosome"/>
</dbReference>
<accession>I0A037</accession>
<dbReference type="Gene3D" id="2.60.120.1040">
    <property type="entry name" value="ZPR1, A/B domain"/>
    <property type="match status" value="1"/>
</dbReference>
<dbReference type="eggNOG" id="arCOG04265">
    <property type="taxonomic scope" value="Archaea"/>
</dbReference>
<keyword evidence="4" id="KW-0862">Zinc</keyword>
<gene>
    <name evidence="6" type="ordered locus">FFONT_0354</name>
</gene>
<feature type="domain" description="Zinc finger ZPR1-type" evidence="5">
    <location>
        <begin position="15"/>
        <end position="166"/>
    </location>
</feature>
<evidence type="ECO:0000313" key="6">
    <source>
        <dbReference type="EMBL" id="AFH42344.1"/>
    </source>
</evidence>
<dbReference type="PANTHER" id="PTHR10876">
    <property type="entry name" value="ZINC FINGER PROTEIN ZPR1"/>
    <property type="match status" value="1"/>
</dbReference>
<dbReference type="InterPro" id="IPR056180">
    <property type="entry name" value="ZPR1_jr_dom"/>
</dbReference>
<protein>
    <submittedName>
        <fullName evidence="6">ZPR1-related zinc finger protein</fullName>
    </submittedName>
</protein>
<dbReference type="InterPro" id="IPR004457">
    <property type="entry name" value="Znf_ZPR1"/>
</dbReference>
<sequence length="174" mass="20481">MYIMSDKKIINEYLMDCPICKAKNSLVIREIIYDMPQYGMSLIVGAKCEKCGYRFSYIIPYEIGKKRIIELKIENERDLNIIMFIGENTDIEIPEIKTEILSSELDEGFVTTVEGLLVRIREQVKTICTDEDNCKNYLMQIDRLLHLNEAFTIKLHDNYGRTRIYSEKIKVNYE</sequence>
<reference evidence="7" key="1">
    <citation type="submission" date="2012-03" db="EMBL/GenBank/DDBJ databases">
        <title>Fervidicoccus fontis complete genome analysis confirms its distinct phylogenetic position and predicts its environmental function.</title>
        <authorList>
            <person name="Lebedinsky A.V."/>
            <person name="Mardanov A.V."/>
            <person name="Gumerov V.M."/>
            <person name="Beletsky A.V."/>
            <person name="Kublanov I.V."/>
            <person name="Perevalova A.A."/>
            <person name="Bonch-Osmolovskaya E.A."/>
            <person name="Ravin N.V."/>
            <person name="Skryabin K.G."/>
        </authorList>
    </citation>
    <scope>NUCLEOTIDE SEQUENCE [LARGE SCALE GENOMIC DNA]</scope>
    <source>
        <strain evidence="7">DSM 19380 / VKM B-2539 / Kam940</strain>
    </source>
</reference>
<reference evidence="6 7" key="2">
    <citation type="journal article" date="2014" name="Extremophiles">
        <title>Analysis of the complete genome of Fervidococcus fontis confirms the distinct phylogenetic position of the order Fervidicoccales and suggests its environmental function.</title>
        <authorList>
            <person name="Lebedinsky A.V."/>
            <person name="Mardanov A.V."/>
            <person name="Kublanov I.V."/>
            <person name="Gumerov V.M."/>
            <person name="Beletsky A.V."/>
            <person name="Perevalova A.A."/>
            <person name="Bidzhieva S.Kh."/>
            <person name="Bonch-Osmolovskaya E.A."/>
            <person name="Skryabin K.G."/>
            <person name="Ravin N.V."/>
        </authorList>
    </citation>
    <scope>NUCLEOTIDE SEQUENCE [LARGE SCALE GENOMIC DNA]</scope>
    <source>
        <strain evidence="7">DSM 19380 / VKM B-2539 / Kam940</strain>
    </source>
</reference>
<dbReference type="NCBIfam" id="TIGR00310">
    <property type="entry name" value="ZPR1_znf"/>
    <property type="match status" value="1"/>
</dbReference>
<evidence type="ECO:0000256" key="1">
    <source>
        <dbReference type="ARBA" id="ARBA00008354"/>
    </source>
</evidence>
<name>I0A037_FERFK</name>
<comment type="similarity">
    <text evidence="1">Belongs to the ZPR1 family.</text>
</comment>
<dbReference type="STRING" id="1163730.FFONT_0354"/>
<keyword evidence="3" id="KW-0863">Zinc-finger</keyword>
<dbReference type="SMART" id="SM00709">
    <property type="entry name" value="Zpr1"/>
    <property type="match status" value="1"/>
</dbReference>
<evidence type="ECO:0000256" key="2">
    <source>
        <dbReference type="ARBA" id="ARBA00022723"/>
    </source>
</evidence>
<dbReference type="KEGG" id="ffo:FFONT_0354"/>
<dbReference type="PANTHER" id="PTHR10876:SF0">
    <property type="entry name" value="ZINC FINGER PROTEIN ZPR1"/>
    <property type="match status" value="1"/>
</dbReference>
<evidence type="ECO:0000313" key="7">
    <source>
        <dbReference type="Proteomes" id="UP000007391"/>
    </source>
</evidence>